<feature type="compositionally biased region" description="Polar residues" evidence="1">
    <location>
        <begin position="511"/>
        <end position="534"/>
    </location>
</feature>
<gene>
    <name evidence="2" type="ORF">P170DRAFT_204996</name>
</gene>
<feature type="compositionally biased region" description="Basic and acidic residues" evidence="1">
    <location>
        <begin position="726"/>
        <end position="736"/>
    </location>
</feature>
<feature type="compositionally biased region" description="Basic and acidic residues" evidence="1">
    <location>
        <begin position="212"/>
        <end position="221"/>
    </location>
</feature>
<comment type="caution">
    <text evidence="2">The sequence shown here is derived from an EMBL/GenBank/DDBJ whole genome shotgun (WGS) entry which is preliminary data.</text>
</comment>
<feature type="compositionally biased region" description="Low complexity" evidence="1">
    <location>
        <begin position="484"/>
        <end position="497"/>
    </location>
</feature>
<feature type="compositionally biased region" description="Low complexity" evidence="1">
    <location>
        <begin position="848"/>
        <end position="858"/>
    </location>
</feature>
<evidence type="ECO:0000313" key="2">
    <source>
        <dbReference type="EMBL" id="PLB48068.1"/>
    </source>
</evidence>
<feature type="compositionally biased region" description="Basic residues" evidence="1">
    <location>
        <begin position="1105"/>
        <end position="1114"/>
    </location>
</feature>
<feature type="compositionally biased region" description="Polar residues" evidence="1">
    <location>
        <begin position="228"/>
        <end position="267"/>
    </location>
</feature>
<dbReference type="Proteomes" id="UP000234275">
    <property type="component" value="Unassembled WGS sequence"/>
</dbReference>
<feature type="compositionally biased region" description="Basic and acidic residues" evidence="1">
    <location>
        <begin position="598"/>
        <end position="610"/>
    </location>
</feature>
<feature type="region of interest" description="Disordered" evidence="1">
    <location>
        <begin position="1038"/>
        <end position="1154"/>
    </location>
</feature>
<dbReference type="GeneID" id="36550479"/>
<feature type="compositionally biased region" description="Basic and acidic residues" evidence="1">
    <location>
        <begin position="579"/>
        <end position="590"/>
    </location>
</feature>
<dbReference type="STRING" id="1392250.A0A2I2G5B3"/>
<name>A0A2I2G5B3_9EURO</name>
<dbReference type="OrthoDB" id="5335210at2759"/>
<organism evidence="2 3">
    <name type="scientific">Aspergillus steynii IBT 23096</name>
    <dbReference type="NCBI Taxonomy" id="1392250"/>
    <lineage>
        <taxon>Eukaryota</taxon>
        <taxon>Fungi</taxon>
        <taxon>Dikarya</taxon>
        <taxon>Ascomycota</taxon>
        <taxon>Pezizomycotina</taxon>
        <taxon>Eurotiomycetes</taxon>
        <taxon>Eurotiomycetidae</taxon>
        <taxon>Eurotiales</taxon>
        <taxon>Aspergillaceae</taxon>
        <taxon>Aspergillus</taxon>
        <taxon>Aspergillus subgen. Circumdati</taxon>
    </lineage>
</organism>
<feature type="compositionally biased region" description="Basic and acidic residues" evidence="1">
    <location>
        <begin position="701"/>
        <end position="713"/>
    </location>
</feature>
<feature type="compositionally biased region" description="Basic residues" evidence="1">
    <location>
        <begin position="1"/>
        <end position="11"/>
    </location>
</feature>
<feature type="region of interest" description="Disordered" evidence="1">
    <location>
        <begin position="726"/>
        <end position="1023"/>
    </location>
</feature>
<feature type="region of interest" description="Disordered" evidence="1">
    <location>
        <begin position="371"/>
        <end position="713"/>
    </location>
</feature>
<dbReference type="RefSeq" id="XP_024703370.1">
    <property type="nucleotide sequence ID" value="XM_024842781.1"/>
</dbReference>
<accession>A0A2I2G5B3</accession>
<feature type="compositionally biased region" description="Low complexity" evidence="1">
    <location>
        <begin position="926"/>
        <end position="942"/>
    </location>
</feature>
<dbReference type="VEuPathDB" id="FungiDB:P170DRAFT_204996"/>
<dbReference type="EMBL" id="MSFO01000005">
    <property type="protein sequence ID" value="PLB48068.1"/>
    <property type="molecule type" value="Genomic_DNA"/>
</dbReference>
<sequence>MMNRFRKNKKEKAKEEVEVPESSQSSFTAKLTKKGKKEEPEPTPELDLSTALPSSDDFRTSLIMPKLSARFSMLREQDDPASIIGKASDDSVLFPRRASRLNIFGHNPNLLSDIDEVSINESRPSVALGRTDSYASGGDGYGTDDDRSQQGSIMSRARRTEGNNLFGGRQKVYKIPNKATSSEVSLDSGRTATGGRVVYEHDLTTSAFQRQRSGERLRLDPANEESLQDAQGQESEDALSSASAKRTTFSSTASGPTANGRTSTAATSFDEPSFAGPLHQTLSGSVGEEKTPASKPPYSGMASERSSVKSRRLYGQGLAQSAQNQQNSTLHRLESLSRQRAGTPEMPPLNRSYSRSATNLRERLQKLAIADPAGGIAQPASPLSLAASPIPEPKERKSPTASGYGAPPLSPPASEKEEGSAIRASVQPEDHGKATAMGYFNKPRTPYDDSQFTRRQLQMHQGRDTPSTGRATPQEPTGRSRGPSFASQRSRAGSASSHYSEIQPPVGRSAAASTNASPPRQEHTTFLSNSSPSDSDNEGDAIVEEMADYNDLVHPAFRSETPTKPSTPEEQKNPLPEVRYSDLGDLKPIAENEDAEGSPDHGDTIPEKPDSPTLGPSGLGLSGLVRTHLRRDSDKSSIYRPPSPVSAPKTAGGDTLPDASIKRFDLGESALQPATPNSSIEPRGGPHSSWESEMMRRHRREASTETQREREEFAIELAERRRKVQEKLKGFAENESRSASPVSGRQTPDHGPGRPGNAFALLKNKTGKHNLFGRPDPRNPKVLGLGNASTPALVSDELWREEEERPSFNLGKHSNSSSPHIAPDKSVRSRMAALGRTSQEDSRESSRSRAASPHSSLRSQRDRSSSDASGRSKSRTRRDRDDLGTVEEIIPPGPPAFHDFEQRSMASVPSSNRPSVEVNEPPMYERAPSAASGRFRSGSRSATPSIPDRPLHPPPSVPPSMIGNSPRPSPIAPYSANATPPLQDASPDPSITPAATFPAAVPQRAPGHGHLPKRPINKTQISEPTFVSCTSNVPTVGLPAGASLSNGMETPPIPPMNPRRRRQTTTQTILGAIKGEKHESHYAASTASTPMDEHSTFSDEGERRPKSRHNRLRKTSSEGGNLNARARQQQALSETPPAVPAYPPPPVPMEGGMF</sequence>
<feature type="compositionally biased region" description="Polar residues" evidence="1">
    <location>
        <begin position="318"/>
        <end position="330"/>
    </location>
</feature>
<feature type="compositionally biased region" description="Polar residues" evidence="1">
    <location>
        <begin position="448"/>
        <end position="477"/>
    </location>
</feature>
<keyword evidence="3" id="KW-1185">Reference proteome</keyword>
<feature type="compositionally biased region" description="Basic and acidic residues" evidence="1">
    <location>
        <begin position="1091"/>
        <end position="1104"/>
    </location>
</feature>
<reference evidence="2 3" key="1">
    <citation type="submission" date="2016-12" db="EMBL/GenBank/DDBJ databases">
        <title>The genomes of Aspergillus section Nigri reveals drivers in fungal speciation.</title>
        <authorList>
            <consortium name="DOE Joint Genome Institute"/>
            <person name="Vesth T.C."/>
            <person name="Nybo J."/>
            <person name="Theobald S."/>
            <person name="Brandl J."/>
            <person name="Frisvad J.C."/>
            <person name="Nielsen K.F."/>
            <person name="Lyhne E.K."/>
            <person name="Kogle M.E."/>
            <person name="Kuo A."/>
            <person name="Riley R."/>
            <person name="Clum A."/>
            <person name="Nolan M."/>
            <person name="Lipzen A."/>
            <person name="Salamov A."/>
            <person name="Henrissat B."/>
            <person name="Wiebenga A."/>
            <person name="De Vries R.P."/>
            <person name="Grigoriev I.V."/>
            <person name="Mortensen U.H."/>
            <person name="Andersen M.R."/>
            <person name="Baker S.E."/>
        </authorList>
    </citation>
    <scope>NUCLEOTIDE SEQUENCE [LARGE SCALE GENOMIC DNA]</scope>
    <source>
        <strain evidence="2 3">IBT 23096</strain>
    </source>
</reference>
<feature type="compositionally biased region" description="Basic and acidic residues" evidence="1">
    <location>
        <begin position="838"/>
        <end position="847"/>
    </location>
</feature>
<feature type="compositionally biased region" description="Polar residues" evidence="1">
    <location>
        <begin position="737"/>
        <end position="746"/>
    </location>
</feature>
<dbReference type="AlphaFoldDB" id="A0A2I2G5B3"/>
<proteinExistence type="predicted"/>
<feature type="compositionally biased region" description="Low complexity" evidence="1">
    <location>
        <begin position="379"/>
        <end position="389"/>
    </location>
</feature>
<protein>
    <submittedName>
        <fullName evidence="2">Uncharacterized protein</fullName>
    </submittedName>
</protein>
<evidence type="ECO:0000313" key="3">
    <source>
        <dbReference type="Proteomes" id="UP000234275"/>
    </source>
</evidence>
<feature type="compositionally biased region" description="Polar residues" evidence="1">
    <location>
        <begin position="904"/>
        <end position="914"/>
    </location>
</feature>
<evidence type="ECO:0000256" key="1">
    <source>
        <dbReference type="SAM" id="MobiDB-lite"/>
    </source>
</evidence>
<feature type="compositionally biased region" description="Acidic residues" evidence="1">
    <location>
        <begin position="535"/>
        <end position="548"/>
    </location>
</feature>
<feature type="region of interest" description="Disordered" evidence="1">
    <location>
        <begin position="206"/>
        <end position="358"/>
    </location>
</feature>
<feature type="compositionally biased region" description="Pro residues" evidence="1">
    <location>
        <begin position="1137"/>
        <end position="1148"/>
    </location>
</feature>
<feature type="region of interest" description="Disordered" evidence="1">
    <location>
        <begin position="128"/>
        <end position="170"/>
    </location>
</feature>
<feature type="region of interest" description="Disordered" evidence="1">
    <location>
        <begin position="1"/>
        <end position="55"/>
    </location>
</feature>